<evidence type="ECO:0000256" key="1">
    <source>
        <dbReference type="ARBA" id="ARBA00023002"/>
    </source>
</evidence>
<gene>
    <name evidence="3" type="ORF">AC578_8183</name>
</gene>
<dbReference type="OrthoDB" id="10004862at2759"/>
<dbReference type="PANTHER" id="PTHR35870">
    <property type="entry name" value="PROTEIN, PUTATIVE (AFU_ORTHOLOGUE AFUA_5G03330)-RELATED"/>
    <property type="match status" value="1"/>
</dbReference>
<evidence type="ECO:0000256" key="2">
    <source>
        <dbReference type="SAM" id="MobiDB-lite"/>
    </source>
</evidence>
<keyword evidence="1" id="KW-0560">Oxidoreductase</keyword>
<dbReference type="STRING" id="321146.A0A139HET7"/>
<feature type="compositionally biased region" description="Polar residues" evidence="2">
    <location>
        <begin position="1"/>
        <end position="20"/>
    </location>
</feature>
<proteinExistence type="predicted"/>
<feature type="region of interest" description="Disordered" evidence="2">
    <location>
        <begin position="1"/>
        <end position="27"/>
    </location>
</feature>
<dbReference type="InterPro" id="IPR025337">
    <property type="entry name" value="Questin_oxidase-like"/>
</dbReference>
<evidence type="ECO:0008006" key="5">
    <source>
        <dbReference type="Google" id="ProtNLM"/>
    </source>
</evidence>
<comment type="caution">
    <text evidence="3">The sequence shown here is derived from an EMBL/GenBank/DDBJ whole genome shotgun (WGS) entry which is preliminary data.</text>
</comment>
<organism evidence="3 4">
    <name type="scientific">Pseudocercospora eumusae</name>
    <dbReference type="NCBI Taxonomy" id="321146"/>
    <lineage>
        <taxon>Eukaryota</taxon>
        <taxon>Fungi</taxon>
        <taxon>Dikarya</taxon>
        <taxon>Ascomycota</taxon>
        <taxon>Pezizomycotina</taxon>
        <taxon>Dothideomycetes</taxon>
        <taxon>Dothideomycetidae</taxon>
        <taxon>Mycosphaerellales</taxon>
        <taxon>Mycosphaerellaceae</taxon>
        <taxon>Pseudocercospora</taxon>
    </lineage>
</organism>
<protein>
    <recommendedName>
        <fullName evidence="5">HypA-like protein</fullName>
    </recommendedName>
</protein>
<dbReference type="EMBL" id="LFZN01000064">
    <property type="protein sequence ID" value="KXT00958.1"/>
    <property type="molecule type" value="Genomic_DNA"/>
</dbReference>
<evidence type="ECO:0000313" key="4">
    <source>
        <dbReference type="Proteomes" id="UP000070133"/>
    </source>
</evidence>
<evidence type="ECO:0000313" key="3">
    <source>
        <dbReference type="EMBL" id="KXT00958.1"/>
    </source>
</evidence>
<accession>A0A139HET7</accession>
<feature type="region of interest" description="Disordered" evidence="2">
    <location>
        <begin position="86"/>
        <end position="106"/>
    </location>
</feature>
<dbReference type="AlphaFoldDB" id="A0A139HET7"/>
<sequence>MLRSTSRLFRATARNSTRPRTVSHDHYPDFYRQGITQESSQKLSELLQENHDKHHIFFNANGFHNHIAHQLLTIWALKASPKDLQRGYNTNKGYQRPTAKPSPHTIQSLHDPETFKAHLGPQEHYNDFLQFFSEAIDKKGWQDVLNEYVFSGSPLADDMLVRMYAGFLHPIIHLGFGVEFQQPAIIAEALAQAAVHDTWIGDLLLPAEKMSKQNGNDKTIVQLLDEIRASREIREAPKWEDGNKIRDGLLKRCPQPLLDIVSQVRVNPDALEQKTAEMTNAAIYYTGGAQRANKVPKFDFYFMHCVNCSVFFPTFLKQPWLSQANKLRLLEWKIRLDLAMYASRKSPEIRIQDIRSYTPKKASGWDGIFDRVVQFDDDGHASKLIRAIANGEKICTPYEGKEGFVLGGGDWLQLGHMVIDSVERPGENWVRSAGFDEAWEDVAERSAKL</sequence>
<keyword evidence="4" id="KW-1185">Reference proteome</keyword>
<dbReference type="PANTHER" id="PTHR35870:SF1">
    <property type="entry name" value="PROTEIN, PUTATIVE (AFU_ORTHOLOGUE AFUA_5G03330)-RELATED"/>
    <property type="match status" value="1"/>
</dbReference>
<reference evidence="3 4" key="1">
    <citation type="submission" date="2015-07" db="EMBL/GenBank/DDBJ databases">
        <title>Comparative genomics of the Sigatoka disease complex on banana suggests a link between parallel evolutionary changes in Pseudocercospora fijiensis and Pseudocercospora eumusae and increased virulence on the banana host.</title>
        <authorList>
            <person name="Chang T.-C."/>
            <person name="Salvucci A."/>
            <person name="Crous P.W."/>
            <person name="Stergiopoulos I."/>
        </authorList>
    </citation>
    <scope>NUCLEOTIDE SEQUENCE [LARGE SCALE GENOMIC DNA]</scope>
    <source>
        <strain evidence="3 4">CBS 114824</strain>
    </source>
</reference>
<dbReference type="GO" id="GO:0016491">
    <property type="term" value="F:oxidoreductase activity"/>
    <property type="evidence" value="ECO:0007669"/>
    <property type="project" value="UniProtKB-KW"/>
</dbReference>
<name>A0A139HET7_9PEZI</name>
<dbReference type="Pfam" id="PF14027">
    <property type="entry name" value="Questin_oxidase"/>
    <property type="match status" value="1"/>
</dbReference>
<dbReference type="Proteomes" id="UP000070133">
    <property type="component" value="Unassembled WGS sequence"/>
</dbReference>